<dbReference type="RefSeq" id="WP_021589778.1">
    <property type="nucleotide sequence ID" value="NZ_AWEY01000026.1"/>
</dbReference>
<proteinExistence type="predicted"/>
<evidence type="ECO:0000313" key="3">
    <source>
        <dbReference type="Proteomes" id="UP000016648"/>
    </source>
</evidence>
<evidence type="ECO:0000256" key="1">
    <source>
        <dbReference type="SAM" id="MobiDB-lite"/>
    </source>
</evidence>
<dbReference type="Proteomes" id="UP000016648">
    <property type="component" value="Unassembled WGS sequence"/>
</dbReference>
<accession>U2NMD4</accession>
<feature type="region of interest" description="Disordered" evidence="1">
    <location>
        <begin position="35"/>
        <end position="74"/>
    </location>
</feature>
<reference evidence="2 3" key="1">
    <citation type="submission" date="2013-08" db="EMBL/GenBank/DDBJ databases">
        <authorList>
            <person name="Durkin A.S."/>
            <person name="Haft D.R."/>
            <person name="McCorrison J."/>
            <person name="Torralba M."/>
            <person name="Gillis M."/>
            <person name="Haft D.H."/>
            <person name="Methe B."/>
            <person name="Sutton G."/>
            <person name="Nelson K.E."/>
        </authorList>
    </citation>
    <scope>NUCLEOTIDE SEQUENCE [LARGE SCALE GENOMIC DNA]</scope>
    <source>
        <strain evidence="2 3">F0067</strain>
    </source>
</reference>
<keyword evidence="3" id="KW-1185">Reference proteome</keyword>
<name>U2NMD4_9BACT</name>
<dbReference type="AlphaFoldDB" id="U2NMD4"/>
<gene>
    <name evidence="2" type="ORF">HMPREF9135_1921</name>
</gene>
<sequence>MNTALIGFILFVAMAIVGWAIAELKNKTIHFEHSEAEAEGEKEMEEHFMQNGGHEQSLKDLLQHNSTKGYKAVD</sequence>
<comment type="caution">
    <text evidence="2">The sequence shown here is derived from an EMBL/GenBank/DDBJ whole genome shotgun (WGS) entry which is preliminary data.</text>
</comment>
<dbReference type="PATRIC" id="fig|1115809.3.peg.1412"/>
<evidence type="ECO:0000313" key="2">
    <source>
        <dbReference type="EMBL" id="ERK39235.1"/>
    </source>
</evidence>
<dbReference type="EMBL" id="AWEY01000026">
    <property type="protein sequence ID" value="ERK39235.1"/>
    <property type="molecule type" value="Genomic_DNA"/>
</dbReference>
<protein>
    <submittedName>
        <fullName evidence="2">Uncharacterized protein</fullName>
    </submittedName>
</protein>
<organism evidence="2 3">
    <name type="scientific">Segatella baroniae F0067</name>
    <dbReference type="NCBI Taxonomy" id="1115809"/>
    <lineage>
        <taxon>Bacteria</taxon>
        <taxon>Pseudomonadati</taxon>
        <taxon>Bacteroidota</taxon>
        <taxon>Bacteroidia</taxon>
        <taxon>Bacteroidales</taxon>
        <taxon>Prevotellaceae</taxon>
        <taxon>Segatella</taxon>
    </lineage>
</organism>
<feature type="compositionally biased region" description="Basic and acidic residues" evidence="1">
    <location>
        <begin position="35"/>
        <end position="48"/>
    </location>
</feature>